<evidence type="ECO:0000313" key="1">
    <source>
        <dbReference type="EMBL" id="MBZ2197516.1"/>
    </source>
</evidence>
<organism evidence="1 2">
    <name type="scientific">Occultella gossypii</name>
    <dbReference type="NCBI Taxonomy" id="2800820"/>
    <lineage>
        <taxon>Bacteria</taxon>
        <taxon>Bacillati</taxon>
        <taxon>Actinomycetota</taxon>
        <taxon>Actinomycetes</taxon>
        <taxon>Micrococcales</taxon>
        <taxon>Ruaniaceae</taxon>
        <taxon>Occultella</taxon>
    </lineage>
</organism>
<proteinExistence type="predicted"/>
<keyword evidence="2" id="KW-1185">Reference proteome</keyword>
<protein>
    <submittedName>
        <fullName evidence="1">DUF4262 domain-containing protein</fullName>
    </submittedName>
</protein>
<comment type="caution">
    <text evidence="1">The sequence shown here is derived from an EMBL/GenBank/DDBJ whole genome shotgun (WGS) entry which is preliminary data.</text>
</comment>
<sequence>MTDAEIRAHWVGLIKEHGWAICTVGAGPASPPMAYTIGLTRYHGHPELVISGLAVRDATPVLNDLGVEIRDGRRLSAGEVIGAGRPHPYQLIEVWSPRRLIWAQEIYGGPDRRVVPALQLVWADHDGRWPWLRPGRDRYQHLLGPAPADSGEGWVDIA</sequence>
<dbReference type="Proteomes" id="UP000826651">
    <property type="component" value="Unassembled WGS sequence"/>
</dbReference>
<reference evidence="1 2" key="1">
    <citation type="submission" date="2021-04" db="EMBL/GenBank/DDBJ databases">
        <title>Ruania sp. nov., isolated from sandy soil of mangrove forest.</title>
        <authorList>
            <person name="Ge X."/>
            <person name="Huang R."/>
            <person name="Liu W."/>
        </authorList>
    </citation>
    <scope>NUCLEOTIDE SEQUENCE [LARGE SCALE GENOMIC DNA]</scope>
    <source>
        <strain evidence="1 2">N2-46</strain>
    </source>
</reference>
<name>A0ABS7SE20_9MICO</name>
<dbReference type="InterPro" id="IPR025358">
    <property type="entry name" value="DUF4262"/>
</dbReference>
<dbReference type="RefSeq" id="WP_223407402.1">
    <property type="nucleotide sequence ID" value="NZ_JAGSHT010000014.1"/>
</dbReference>
<dbReference type="Pfam" id="PF14081">
    <property type="entry name" value="DUF4262"/>
    <property type="match status" value="1"/>
</dbReference>
<gene>
    <name evidence="1" type="ORF">KCQ71_15250</name>
</gene>
<accession>A0ABS7SE20</accession>
<evidence type="ECO:0000313" key="2">
    <source>
        <dbReference type="Proteomes" id="UP000826651"/>
    </source>
</evidence>
<dbReference type="EMBL" id="JAGSHT010000014">
    <property type="protein sequence ID" value="MBZ2197516.1"/>
    <property type="molecule type" value="Genomic_DNA"/>
</dbReference>